<accession>A0A8D8TZQ6</accession>
<name>A0A8D8TZQ6_9HEMI</name>
<dbReference type="EMBL" id="HBUF01336352">
    <property type="protein sequence ID" value="CAG6698105.1"/>
    <property type="molecule type" value="Transcribed_RNA"/>
</dbReference>
<protein>
    <submittedName>
        <fullName evidence="1">Uncharacterized protein</fullName>
    </submittedName>
</protein>
<dbReference type="AlphaFoldDB" id="A0A8D8TZQ6"/>
<proteinExistence type="predicted"/>
<reference evidence="1" key="1">
    <citation type="submission" date="2021-05" db="EMBL/GenBank/DDBJ databases">
        <authorList>
            <person name="Alioto T."/>
            <person name="Alioto T."/>
            <person name="Gomez Garrido J."/>
        </authorList>
    </citation>
    <scope>NUCLEOTIDE SEQUENCE</scope>
</reference>
<sequence length="112" mass="12872">MRTESILRDDPSTILACSEYLCCPEQNKAQALIHLRDDPSSILACSVLRVCCTEQNKEQALIHLKEDFSDKKKEQFWHHIRTKSIIQYPNQIAHSKKKTYNSLQSLQIGISA</sequence>
<organism evidence="1">
    <name type="scientific">Cacopsylla melanoneura</name>
    <dbReference type="NCBI Taxonomy" id="428564"/>
    <lineage>
        <taxon>Eukaryota</taxon>
        <taxon>Metazoa</taxon>
        <taxon>Ecdysozoa</taxon>
        <taxon>Arthropoda</taxon>
        <taxon>Hexapoda</taxon>
        <taxon>Insecta</taxon>
        <taxon>Pterygota</taxon>
        <taxon>Neoptera</taxon>
        <taxon>Paraneoptera</taxon>
        <taxon>Hemiptera</taxon>
        <taxon>Sternorrhyncha</taxon>
        <taxon>Psylloidea</taxon>
        <taxon>Psyllidae</taxon>
        <taxon>Psyllinae</taxon>
        <taxon>Cacopsylla</taxon>
    </lineage>
</organism>
<dbReference type="EMBL" id="HBUF01336353">
    <property type="protein sequence ID" value="CAG6698106.1"/>
    <property type="molecule type" value="Transcribed_RNA"/>
</dbReference>
<evidence type="ECO:0000313" key="1">
    <source>
        <dbReference type="EMBL" id="CAG6698106.1"/>
    </source>
</evidence>